<reference evidence="1" key="1">
    <citation type="journal article" date="2023" name="Plant J.">
        <title>Genome sequences and population genomics provide insights into the demographic history, inbreeding, and mutation load of two 'living fossil' tree species of Dipteronia.</title>
        <authorList>
            <person name="Feng Y."/>
            <person name="Comes H.P."/>
            <person name="Chen J."/>
            <person name="Zhu S."/>
            <person name="Lu R."/>
            <person name="Zhang X."/>
            <person name="Li P."/>
            <person name="Qiu J."/>
            <person name="Olsen K.M."/>
            <person name="Qiu Y."/>
        </authorList>
    </citation>
    <scope>NUCLEOTIDE SEQUENCE</scope>
    <source>
        <strain evidence="1">KIB01</strain>
    </source>
</reference>
<dbReference type="EMBL" id="JANJYI010000008">
    <property type="protein sequence ID" value="KAK2638313.1"/>
    <property type="molecule type" value="Genomic_DNA"/>
</dbReference>
<sequence>MKRTTAGATEPVMTERVMELVRQEMPEIKRLIESKQSSLADCNVNPRAAVLDSMMGNSVEEMVSTIVRKELQEQLEKVTEQVTEQATERVTLTVLERFNSTLRLRHQKEEATGCGLLINYPLSFLHTAK</sequence>
<keyword evidence="2" id="KW-1185">Reference proteome</keyword>
<organism evidence="1 2">
    <name type="scientific">Dipteronia dyeriana</name>
    <dbReference type="NCBI Taxonomy" id="168575"/>
    <lineage>
        <taxon>Eukaryota</taxon>
        <taxon>Viridiplantae</taxon>
        <taxon>Streptophyta</taxon>
        <taxon>Embryophyta</taxon>
        <taxon>Tracheophyta</taxon>
        <taxon>Spermatophyta</taxon>
        <taxon>Magnoliopsida</taxon>
        <taxon>eudicotyledons</taxon>
        <taxon>Gunneridae</taxon>
        <taxon>Pentapetalae</taxon>
        <taxon>rosids</taxon>
        <taxon>malvids</taxon>
        <taxon>Sapindales</taxon>
        <taxon>Sapindaceae</taxon>
        <taxon>Hippocastanoideae</taxon>
        <taxon>Acereae</taxon>
        <taxon>Dipteronia</taxon>
    </lineage>
</organism>
<evidence type="ECO:0000313" key="1">
    <source>
        <dbReference type="EMBL" id="KAK2638313.1"/>
    </source>
</evidence>
<dbReference type="Proteomes" id="UP001280121">
    <property type="component" value="Unassembled WGS sequence"/>
</dbReference>
<dbReference type="AlphaFoldDB" id="A0AAD9WQ63"/>
<evidence type="ECO:0000313" key="2">
    <source>
        <dbReference type="Proteomes" id="UP001280121"/>
    </source>
</evidence>
<gene>
    <name evidence="1" type="ORF">Ddye_026108</name>
</gene>
<accession>A0AAD9WQ63</accession>
<comment type="caution">
    <text evidence="1">The sequence shown here is derived from an EMBL/GenBank/DDBJ whole genome shotgun (WGS) entry which is preliminary data.</text>
</comment>
<name>A0AAD9WQ63_9ROSI</name>
<proteinExistence type="predicted"/>
<protein>
    <submittedName>
        <fullName evidence="1">Uncharacterized protein</fullName>
    </submittedName>
</protein>